<name>A0A182JRC2_9DIPT</name>
<dbReference type="InterPro" id="IPR036236">
    <property type="entry name" value="Znf_C2H2_sf"/>
</dbReference>
<feature type="domain" description="C2H2-type" evidence="8">
    <location>
        <begin position="62"/>
        <end position="89"/>
    </location>
</feature>
<dbReference type="PROSITE" id="PS50157">
    <property type="entry name" value="ZINC_FINGER_C2H2_2"/>
    <property type="match status" value="2"/>
</dbReference>
<accession>A0A182JRC2</accession>
<dbReference type="EnsemblMetazoa" id="ACHR001054-RA">
    <property type="protein sequence ID" value="ACHR001054-PA"/>
    <property type="gene ID" value="ACHR001054"/>
</dbReference>
<dbReference type="InterPro" id="IPR050331">
    <property type="entry name" value="Zinc_finger"/>
</dbReference>
<evidence type="ECO:0000313" key="9">
    <source>
        <dbReference type="EnsemblMetazoa" id="ACHR001054-PA"/>
    </source>
</evidence>
<dbReference type="GO" id="GO:0010468">
    <property type="term" value="P:regulation of gene expression"/>
    <property type="evidence" value="ECO:0007669"/>
    <property type="project" value="TreeGrafter"/>
</dbReference>
<dbReference type="AlphaFoldDB" id="A0A182JRC2"/>
<dbReference type="InterPro" id="IPR013087">
    <property type="entry name" value="Znf_C2H2_type"/>
</dbReference>
<proteinExistence type="predicted"/>
<dbReference type="Proteomes" id="UP000075881">
    <property type="component" value="Unassembled WGS sequence"/>
</dbReference>
<dbReference type="GO" id="GO:0008270">
    <property type="term" value="F:zinc ion binding"/>
    <property type="evidence" value="ECO:0007669"/>
    <property type="project" value="UniProtKB-KW"/>
</dbReference>
<evidence type="ECO:0000256" key="1">
    <source>
        <dbReference type="ARBA" id="ARBA00004123"/>
    </source>
</evidence>
<evidence type="ECO:0000256" key="7">
    <source>
        <dbReference type="PROSITE-ProRule" id="PRU00042"/>
    </source>
</evidence>
<evidence type="ECO:0000256" key="2">
    <source>
        <dbReference type="ARBA" id="ARBA00022723"/>
    </source>
</evidence>
<keyword evidence="6" id="KW-0539">Nucleus</keyword>
<protein>
    <recommendedName>
        <fullName evidence="8">C2H2-type domain-containing protein</fullName>
    </recommendedName>
</protein>
<dbReference type="SMART" id="SM00355">
    <property type="entry name" value="ZnF_C2H2"/>
    <property type="match status" value="3"/>
</dbReference>
<feature type="domain" description="C2H2-type" evidence="8">
    <location>
        <begin position="90"/>
        <end position="117"/>
    </location>
</feature>
<keyword evidence="5" id="KW-0862">Zinc</keyword>
<evidence type="ECO:0000256" key="5">
    <source>
        <dbReference type="ARBA" id="ARBA00022833"/>
    </source>
</evidence>
<organism evidence="9 10">
    <name type="scientific">Anopheles christyi</name>
    <dbReference type="NCBI Taxonomy" id="43041"/>
    <lineage>
        <taxon>Eukaryota</taxon>
        <taxon>Metazoa</taxon>
        <taxon>Ecdysozoa</taxon>
        <taxon>Arthropoda</taxon>
        <taxon>Hexapoda</taxon>
        <taxon>Insecta</taxon>
        <taxon>Pterygota</taxon>
        <taxon>Neoptera</taxon>
        <taxon>Endopterygota</taxon>
        <taxon>Diptera</taxon>
        <taxon>Nematocera</taxon>
        <taxon>Culicoidea</taxon>
        <taxon>Culicidae</taxon>
        <taxon>Anophelinae</taxon>
        <taxon>Anopheles</taxon>
    </lineage>
</organism>
<dbReference type="STRING" id="43041.A0A182JRC2"/>
<dbReference type="Pfam" id="PF00096">
    <property type="entry name" value="zf-C2H2"/>
    <property type="match status" value="1"/>
</dbReference>
<dbReference type="SUPFAM" id="SSF57667">
    <property type="entry name" value="beta-beta-alpha zinc fingers"/>
    <property type="match status" value="2"/>
</dbReference>
<comment type="subcellular location">
    <subcellularLocation>
        <location evidence="1">Nucleus</location>
    </subcellularLocation>
</comment>
<keyword evidence="10" id="KW-1185">Reference proteome</keyword>
<evidence type="ECO:0000259" key="8">
    <source>
        <dbReference type="PROSITE" id="PS50157"/>
    </source>
</evidence>
<dbReference type="PANTHER" id="PTHR16515:SF57">
    <property type="entry name" value="ZINC FINGER PROTEIN 154-LIKE"/>
    <property type="match status" value="1"/>
</dbReference>
<dbReference type="GO" id="GO:0005634">
    <property type="term" value="C:nucleus"/>
    <property type="evidence" value="ECO:0007669"/>
    <property type="project" value="UniProtKB-SubCell"/>
</dbReference>
<keyword evidence="4 7" id="KW-0863">Zinc-finger</keyword>
<dbReference type="FunFam" id="3.30.160.60:FF:000100">
    <property type="entry name" value="Zinc finger 45-like"/>
    <property type="match status" value="1"/>
</dbReference>
<reference evidence="9" key="2">
    <citation type="submission" date="2020-05" db="UniProtKB">
        <authorList>
            <consortium name="EnsemblMetazoa"/>
        </authorList>
    </citation>
    <scope>IDENTIFICATION</scope>
    <source>
        <strain evidence="9">ACHKN1017</strain>
    </source>
</reference>
<dbReference type="Gene3D" id="3.30.160.60">
    <property type="entry name" value="Classic Zinc Finger"/>
    <property type="match status" value="2"/>
</dbReference>
<dbReference type="FunFam" id="3.30.160.60:FF:000744">
    <property type="entry name" value="zinc finger E-box-binding homeobox 1"/>
    <property type="match status" value="1"/>
</dbReference>
<evidence type="ECO:0000256" key="6">
    <source>
        <dbReference type="ARBA" id="ARBA00023242"/>
    </source>
</evidence>
<evidence type="ECO:0000313" key="10">
    <source>
        <dbReference type="Proteomes" id="UP000075881"/>
    </source>
</evidence>
<dbReference type="PANTHER" id="PTHR16515">
    <property type="entry name" value="PR DOMAIN ZINC FINGER PROTEIN"/>
    <property type="match status" value="1"/>
</dbReference>
<reference evidence="10" key="1">
    <citation type="submission" date="2013-03" db="EMBL/GenBank/DDBJ databases">
        <title>The Genome Sequence of Anopheles christyi ACHKN1017.</title>
        <authorList>
            <consortium name="The Broad Institute Genomics Platform"/>
            <person name="Neafsey D.E."/>
            <person name="Besansky N."/>
            <person name="Walker B."/>
            <person name="Young S.K."/>
            <person name="Zeng Q."/>
            <person name="Gargeya S."/>
            <person name="Fitzgerald M."/>
            <person name="Haas B."/>
            <person name="Abouelleil A."/>
            <person name="Allen A.W."/>
            <person name="Alvarado L."/>
            <person name="Arachchi H.M."/>
            <person name="Berlin A.M."/>
            <person name="Chapman S.B."/>
            <person name="Gainer-Dewar J."/>
            <person name="Goldberg J."/>
            <person name="Griggs A."/>
            <person name="Gujja S."/>
            <person name="Hansen M."/>
            <person name="Howarth C."/>
            <person name="Imamovic A."/>
            <person name="Ireland A."/>
            <person name="Larimer J."/>
            <person name="McCowan C."/>
            <person name="Murphy C."/>
            <person name="Pearson M."/>
            <person name="Poon T.W."/>
            <person name="Priest M."/>
            <person name="Roberts A."/>
            <person name="Saif S."/>
            <person name="Shea T."/>
            <person name="Sisk P."/>
            <person name="Sykes S."/>
            <person name="Wortman J."/>
            <person name="Nusbaum C."/>
            <person name="Birren B."/>
        </authorList>
    </citation>
    <scope>NUCLEOTIDE SEQUENCE [LARGE SCALE GENOMIC DNA]</scope>
    <source>
        <strain evidence="10">ACHKN1017</strain>
    </source>
</reference>
<dbReference type="PROSITE" id="PS00028">
    <property type="entry name" value="ZINC_FINGER_C2H2_1"/>
    <property type="match status" value="2"/>
</dbReference>
<dbReference type="VEuPathDB" id="VectorBase:ACHR001054"/>
<evidence type="ECO:0000256" key="4">
    <source>
        <dbReference type="ARBA" id="ARBA00022771"/>
    </source>
</evidence>
<keyword evidence="3" id="KW-0677">Repeat</keyword>
<keyword evidence="2" id="KW-0479">Metal-binding</keyword>
<sequence length="155" mass="18187">MSVLTDSCYSEDRYSAMGSIMCPETDTRTLEARKDIYASTNVRDHPRKGIIKPKLHYDEKIFQCEICSKRFNHVGNLNKHRRVHSGEKPYGCEYCEMRFNNISNKKLHENRHRGERNIICEVGSKSFHDMHHLERHRTVHLSSLGLLGQFIKINQ</sequence>
<evidence type="ECO:0000256" key="3">
    <source>
        <dbReference type="ARBA" id="ARBA00022737"/>
    </source>
</evidence>